<evidence type="ECO:0000256" key="4">
    <source>
        <dbReference type="ARBA" id="ARBA00022989"/>
    </source>
</evidence>
<dbReference type="RefSeq" id="WP_309968847.1">
    <property type="nucleotide sequence ID" value="NZ_JAVDWH010000001.1"/>
</dbReference>
<keyword evidence="3 6" id="KW-0812">Transmembrane</keyword>
<reference evidence="8 9" key="1">
    <citation type="submission" date="2023-07" db="EMBL/GenBank/DDBJ databases">
        <title>Sorghum-associated microbial communities from plants grown in Nebraska, USA.</title>
        <authorList>
            <person name="Schachtman D."/>
        </authorList>
    </citation>
    <scope>NUCLEOTIDE SEQUENCE [LARGE SCALE GENOMIC DNA]</scope>
    <source>
        <strain evidence="8 9">BE248</strain>
    </source>
</reference>
<proteinExistence type="inferred from homology"/>
<protein>
    <submittedName>
        <fullName evidence="8">Drug/metabolite transporter (DMT)-like permease</fullName>
    </submittedName>
</protein>
<evidence type="ECO:0000313" key="8">
    <source>
        <dbReference type="EMBL" id="MDR7086633.1"/>
    </source>
</evidence>
<feature type="transmembrane region" description="Helical" evidence="6">
    <location>
        <begin position="248"/>
        <end position="267"/>
    </location>
</feature>
<evidence type="ECO:0000313" key="9">
    <source>
        <dbReference type="Proteomes" id="UP001257739"/>
    </source>
</evidence>
<feature type="transmembrane region" description="Helical" evidence="6">
    <location>
        <begin position="97"/>
        <end position="116"/>
    </location>
</feature>
<evidence type="ECO:0000256" key="1">
    <source>
        <dbReference type="ARBA" id="ARBA00004141"/>
    </source>
</evidence>
<dbReference type="SUPFAM" id="SSF103481">
    <property type="entry name" value="Multidrug resistance efflux transporter EmrE"/>
    <property type="match status" value="1"/>
</dbReference>
<comment type="subcellular location">
    <subcellularLocation>
        <location evidence="1">Membrane</location>
        <topology evidence="1">Multi-pass membrane protein</topology>
    </subcellularLocation>
</comment>
<organism evidence="8 9">
    <name type="scientific">Aeromicrobium panaciterrae</name>
    <dbReference type="NCBI Taxonomy" id="363861"/>
    <lineage>
        <taxon>Bacteria</taxon>
        <taxon>Bacillati</taxon>
        <taxon>Actinomycetota</taxon>
        <taxon>Actinomycetes</taxon>
        <taxon>Propionibacteriales</taxon>
        <taxon>Nocardioidaceae</taxon>
        <taxon>Aeromicrobium</taxon>
    </lineage>
</organism>
<feature type="transmembrane region" description="Helical" evidence="6">
    <location>
        <begin position="70"/>
        <end position="91"/>
    </location>
</feature>
<comment type="similarity">
    <text evidence="2">Belongs to the EamA transporter family.</text>
</comment>
<keyword evidence="4 6" id="KW-1133">Transmembrane helix</keyword>
<dbReference type="InterPro" id="IPR000620">
    <property type="entry name" value="EamA_dom"/>
</dbReference>
<dbReference type="PANTHER" id="PTHR32322">
    <property type="entry name" value="INNER MEMBRANE TRANSPORTER"/>
    <property type="match status" value="1"/>
</dbReference>
<feature type="transmembrane region" description="Helical" evidence="6">
    <location>
        <begin position="128"/>
        <end position="146"/>
    </location>
</feature>
<gene>
    <name evidence="8" type="ORF">J2X11_001472</name>
</gene>
<sequence>MAVPRTGLVAVALGIVYVVWGSTYLGIRVVVEDAPPMTSMGLRFATAGLLLGAFFAVRRGFKFLALTRRQVIGTAFLGLCLPLLGNGLVSVAEYKGATSGFSALLIAVAPLVIVIFRAIERDLPNTQTIVGVLLGFVGLALLVLLGRDAGDFELGPALIVLFAASCWAFGSYVQPRLWLPANPFVVAVWEMIFGGAMMVVLGLSVGETMTFDYPAKTWFALSYLVIFGSVVAFTAYVWLVANAPISLVATYAYVNPVIAVFLGWLILDEKITWPIVAGGAIVVAAVALVISSERRHPAPAAAAEPPVVEQVTKSLQTP</sequence>
<dbReference type="Gene3D" id="1.10.3730.20">
    <property type="match status" value="1"/>
</dbReference>
<feature type="domain" description="EamA" evidence="7">
    <location>
        <begin position="157"/>
        <end position="290"/>
    </location>
</feature>
<dbReference type="InterPro" id="IPR050638">
    <property type="entry name" value="AA-Vitamin_Transporters"/>
</dbReference>
<name>A0ABU1UN84_9ACTN</name>
<feature type="transmembrane region" description="Helical" evidence="6">
    <location>
        <begin position="184"/>
        <end position="206"/>
    </location>
</feature>
<evidence type="ECO:0000259" key="7">
    <source>
        <dbReference type="Pfam" id="PF00892"/>
    </source>
</evidence>
<dbReference type="PANTHER" id="PTHR32322:SF2">
    <property type="entry name" value="EAMA DOMAIN-CONTAINING PROTEIN"/>
    <property type="match status" value="1"/>
</dbReference>
<feature type="transmembrane region" description="Helical" evidence="6">
    <location>
        <begin position="7"/>
        <end position="27"/>
    </location>
</feature>
<dbReference type="Proteomes" id="UP001257739">
    <property type="component" value="Unassembled WGS sequence"/>
</dbReference>
<feature type="transmembrane region" description="Helical" evidence="6">
    <location>
        <begin position="218"/>
        <end position="241"/>
    </location>
</feature>
<accession>A0ABU1UN84</accession>
<keyword evidence="9" id="KW-1185">Reference proteome</keyword>
<comment type="caution">
    <text evidence="8">The sequence shown here is derived from an EMBL/GenBank/DDBJ whole genome shotgun (WGS) entry which is preliminary data.</text>
</comment>
<feature type="transmembrane region" description="Helical" evidence="6">
    <location>
        <begin position="152"/>
        <end position="172"/>
    </location>
</feature>
<dbReference type="InterPro" id="IPR037185">
    <property type="entry name" value="EmrE-like"/>
</dbReference>
<dbReference type="EMBL" id="JAVDWH010000001">
    <property type="protein sequence ID" value="MDR7086633.1"/>
    <property type="molecule type" value="Genomic_DNA"/>
</dbReference>
<evidence type="ECO:0000256" key="3">
    <source>
        <dbReference type="ARBA" id="ARBA00022692"/>
    </source>
</evidence>
<feature type="domain" description="EamA" evidence="7">
    <location>
        <begin position="15"/>
        <end position="143"/>
    </location>
</feature>
<dbReference type="Pfam" id="PF00892">
    <property type="entry name" value="EamA"/>
    <property type="match status" value="2"/>
</dbReference>
<keyword evidence="5 6" id="KW-0472">Membrane</keyword>
<feature type="transmembrane region" description="Helical" evidence="6">
    <location>
        <begin position="273"/>
        <end position="290"/>
    </location>
</feature>
<evidence type="ECO:0000256" key="5">
    <source>
        <dbReference type="ARBA" id="ARBA00023136"/>
    </source>
</evidence>
<evidence type="ECO:0000256" key="2">
    <source>
        <dbReference type="ARBA" id="ARBA00007362"/>
    </source>
</evidence>
<feature type="transmembrane region" description="Helical" evidence="6">
    <location>
        <begin position="39"/>
        <end position="58"/>
    </location>
</feature>
<evidence type="ECO:0000256" key="6">
    <source>
        <dbReference type="SAM" id="Phobius"/>
    </source>
</evidence>